<feature type="domain" description="Interferon regulatory factor 2-binding protein 1/2-like zinc finger" evidence="3">
    <location>
        <begin position="20"/>
        <end position="67"/>
    </location>
</feature>
<evidence type="ECO:0000259" key="4">
    <source>
        <dbReference type="Pfam" id="PF25454"/>
    </source>
</evidence>
<evidence type="ECO:0000313" key="6">
    <source>
        <dbReference type="Proteomes" id="UP000471633"/>
    </source>
</evidence>
<dbReference type="CTD" id="24588786"/>
<name>A0A6A5D678_SCHHA</name>
<protein>
    <submittedName>
        <fullName evidence="5">Uncharacterized protein</fullName>
    </submittedName>
</protein>
<dbReference type="EMBL" id="AMPZ03000001">
    <property type="protein sequence ID" value="KAH9593963.1"/>
    <property type="molecule type" value="Genomic_DNA"/>
</dbReference>
<dbReference type="AlphaFoldDB" id="A0A6A5D678"/>
<dbReference type="GeneID" id="24588786"/>
<comment type="similarity">
    <text evidence="1">Belongs to the IRF2BP family.</text>
</comment>
<reference evidence="5" key="3">
    <citation type="submission" date="2021-06" db="EMBL/GenBank/DDBJ databases">
        <title>Chromosome-level genome assembly for S. haematobium.</title>
        <authorList>
            <person name="Stroehlein A.J."/>
        </authorList>
    </citation>
    <scope>NUCLEOTIDE SEQUENCE</scope>
</reference>
<dbReference type="Proteomes" id="UP000471633">
    <property type="component" value="Unassembled WGS sequence"/>
</dbReference>
<reference evidence="5" key="2">
    <citation type="journal article" date="2019" name="Gigascience">
        <title>High-quality Schistosoma haematobium genome achieved by single-molecule and long-range sequencing.</title>
        <authorList>
            <person name="Stroehlein A.J."/>
            <person name="Korhonen P.K."/>
            <person name="Chong T.M."/>
            <person name="Lim Y.L."/>
            <person name="Chan K.G."/>
            <person name="Webster B."/>
            <person name="Rollinson D."/>
            <person name="Brindley P.J."/>
            <person name="Gasser R.B."/>
            <person name="Young N.D."/>
        </authorList>
    </citation>
    <scope>NUCLEOTIDE SEQUENCE</scope>
</reference>
<dbReference type="RefSeq" id="XP_012792629.2">
    <property type="nucleotide sequence ID" value="XM_012937175.2"/>
</dbReference>
<dbReference type="KEGG" id="shx:MS3_00002910"/>
<evidence type="ECO:0000313" key="5">
    <source>
        <dbReference type="EMBL" id="KAH9593963.1"/>
    </source>
</evidence>
<feature type="compositionally biased region" description="Low complexity" evidence="2">
    <location>
        <begin position="929"/>
        <end position="949"/>
    </location>
</feature>
<dbReference type="InterPro" id="IPR057414">
    <property type="entry name" value="Zf-C3HC4_IRF-2BP1_2"/>
</dbReference>
<dbReference type="Pfam" id="PF11261">
    <property type="entry name" value="IRF-2BP1_2"/>
    <property type="match status" value="1"/>
</dbReference>
<dbReference type="InterPro" id="IPR044882">
    <property type="entry name" value="I2BP1/2_C3HC4-RING_sf"/>
</dbReference>
<feature type="domain" description="Interferon regulatory factor 2-binding protein 1/2-like C3HC4 zinc finger" evidence="4">
    <location>
        <begin position="689"/>
        <end position="782"/>
    </location>
</feature>
<feature type="region of interest" description="Disordered" evidence="2">
    <location>
        <begin position="924"/>
        <end position="949"/>
    </location>
</feature>
<proteinExistence type="inferred from homology"/>
<organism evidence="5 6">
    <name type="scientific">Schistosoma haematobium</name>
    <name type="common">Blood fluke</name>
    <dbReference type="NCBI Taxonomy" id="6185"/>
    <lineage>
        <taxon>Eukaryota</taxon>
        <taxon>Metazoa</taxon>
        <taxon>Spiralia</taxon>
        <taxon>Lophotrochozoa</taxon>
        <taxon>Platyhelminthes</taxon>
        <taxon>Trematoda</taxon>
        <taxon>Digenea</taxon>
        <taxon>Strigeidida</taxon>
        <taxon>Schistosomatoidea</taxon>
        <taxon>Schistosomatidae</taxon>
        <taxon>Schistosoma</taxon>
    </lineage>
</organism>
<sequence length="1033" mass="117471">MMNVKQSEILNTMHHYGPTRIQCYLCDLPRYPWAMLSEFSEPVCRGCVNYEGADRIECVINRAKLMKMHYLPRIYSQRIINDKLDESQLNIPITTTATTTTTIDERNNTSINDLNIEQSKSPLDLNKNVLFKTQLSKHSEINRFIDSHYLTNNNSNQTNDEIHKDLNILTSNNNNNNNNNSMIQTGSEVIVPSSTSSTISNNIQDDNLLNQLNGNQTNLSNYDNRLKEIFMNLLKYSTYPSLLNSNSSLLSNMNAKPIIYFNDSIDNSKSTNDNSIENQYKFNHHNKSVIISSPNDILLNNLIHSSLLNINTTMDISNSNEEEITSLNTMKLTNNSIDLSNIEQKTHFNSDLTLQSPWNPKLLTTYLQIISNLLRSNSLLLTNDDNQISLTNNMNKFNDQHKIHSDHTLNSSEQFMNSIFNDSLLFNENINNNEKLSKLNINLIQAHLLIAQHLKLPILIRLHNQPMIQAYFLGFNHNTILKDHDYLQQNNLINMMYFEYPIGSSNICNGFNQLIKLIDTKSIHDNHNNQINDNGGIHLSIDQFEYEIARDNMNQIIWAPFIDLILLIIQLISQPFIQKHTNIITQLLSKDLLKQMNITNDIIEDEFNVSKKRKSHCYTTDKIINNQLYDISNKQPRIDNSSITLSYNELNGIKNNHIATTTTNNILTDSYKKWKPLIQHRKSPNKRILCNLCPRHLEGSHFVQCPANNEHRFCFQCAKIYIENIINEHQVHNNNNHSTNTNINMNYHMKNLEIYCPSGKKCVLPGSKYPWSFVSSEITAILGKTQFINDQLSRYDQIENNNISENKSIHHLLNGKMNINCNKNIINNCQIEIIPRNSISQCSLNSQYDSSDILSPQNVTCKTLSESPIKSSSNETHLLPSNKSINGVHTQLNYNDTINNNNNNNQTKLMKSFKDNHVICGKLSHQKHSTSASSSSSSSSSSPPPLILTTTTTTTAITTSTNLSSTLSSSSSSSSSSPSSLIIKSNEVRNKPSLNTVFTTISTTIGQITENNTLKSNNELSSTELNNISDDND</sequence>
<evidence type="ECO:0000256" key="2">
    <source>
        <dbReference type="SAM" id="MobiDB-lite"/>
    </source>
</evidence>
<gene>
    <name evidence="5" type="ORF">MS3_00002910</name>
</gene>
<evidence type="ECO:0000259" key="3">
    <source>
        <dbReference type="Pfam" id="PF11261"/>
    </source>
</evidence>
<feature type="region of interest" description="Disordered" evidence="2">
    <location>
        <begin position="962"/>
        <end position="981"/>
    </location>
</feature>
<keyword evidence="6" id="KW-1185">Reference proteome</keyword>
<dbReference type="Pfam" id="PF25454">
    <property type="entry name" value="zf-C3HC4_IRF-2BP1_2"/>
    <property type="match status" value="1"/>
</dbReference>
<accession>A0A6A5D678</accession>
<evidence type="ECO:0000256" key="1">
    <source>
        <dbReference type="ARBA" id="ARBA00010802"/>
    </source>
</evidence>
<dbReference type="InterPro" id="IPR022750">
    <property type="entry name" value="IRF-2BP1_2-like_Znf"/>
</dbReference>
<reference evidence="5" key="4">
    <citation type="journal article" date="2022" name="PLoS Pathog.">
        <title>Chromosome-level genome of Schistosoma haematobium underpins genome-wide explorations of molecular variation.</title>
        <authorList>
            <person name="Stroehlein A.J."/>
            <person name="Korhonen P.K."/>
            <person name="Lee V.V."/>
            <person name="Ralph S.A."/>
            <person name="Mentink-Kane M."/>
            <person name="You H."/>
            <person name="McManus D.P."/>
            <person name="Tchuente L.T."/>
            <person name="Stothard J.R."/>
            <person name="Kaur P."/>
            <person name="Dudchenko O."/>
            <person name="Aiden E.L."/>
            <person name="Yang B."/>
            <person name="Yang H."/>
            <person name="Emery A.M."/>
            <person name="Webster B.L."/>
            <person name="Brindley P.J."/>
            <person name="Rollinson D."/>
            <person name="Chang B.C.H."/>
            <person name="Gasser R.B."/>
            <person name="Young N.D."/>
        </authorList>
    </citation>
    <scope>NUCLEOTIDE SEQUENCE</scope>
</reference>
<dbReference type="Gene3D" id="1.10.10.1580">
    <property type="entry name" value="Interferon regulatory factor 2-binding protein"/>
    <property type="match status" value="1"/>
</dbReference>
<dbReference type="SUPFAM" id="SSF57850">
    <property type="entry name" value="RING/U-box"/>
    <property type="match status" value="1"/>
</dbReference>
<reference evidence="5" key="1">
    <citation type="journal article" date="2012" name="Nat. Genet.">
        <title>Whole-genome sequence of Schistosoma haematobium.</title>
        <authorList>
            <person name="Young N.D."/>
            <person name="Jex A.R."/>
            <person name="Li B."/>
            <person name="Liu S."/>
            <person name="Yang L."/>
            <person name="Xiong Z."/>
            <person name="Li Y."/>
            <person name="Cantacessi C."/>
            <person name="Hall R.S."/>
            <person name="Xu X."/>
            <person name="Chen F."/>
            <person name="Wu X."/>
            <person name="Zerlotini A."/>
            <person name="Oliveira G."/>
            <person name="Hofmann A."/>
            <person name="Zhang G."/>
            <person name="Fang X."/>
            <person name="Kang Y."/>
            <person name="Campbell B.E."/>
            <person name="Loukas A."/>
            <person name="Ranganathan S."/>
            <person name="Rollinson D."/>
            <person name="Rinaldi G."/>
            <person name="Brindley P.J."/>
            <person name="Yang H."/>
            <person name="Wang J."/>
            <person name="Wang J."/>
            <person name="Gasser R.B."/>
        </authorList>
    </citation>
    <scope>NUCLEOTIDE SEQUENCE</scope>
</reference>
<comment type="caution">
    <text evidence="5">The sequence shown here is derived from an EMBL/GenBank/DDBJ whole genome shotgun (WGS) entry which is preliminary data.</text>
</comment>